<dbReference type="Pfam" id="PF00999">
    <property type="entry name" value="Na_H_Exchanger"/>
    <property type="match status" value="1"/>
</dbReference>
<feature type="transmembrane region" description="Helical" evidence="5">
    <location>
        <begin position="30"/>
        <end position="48"/>
    </location>
</feature>
<dbReference type="PANTHER" id="PTHR43021">
    <property type="entry name" value="NA(+)/H(+) ANTIPORTER-RELATED"/>
    <property type="match status" value="1"/>
</dbReference>
<keyword evidence="4 5" id="KW-0472">Membrane</keyword>
<comment type="subcellular location">
    <subcellularLocation>
        <location evidence="1">Membrane</location>
        <topology evidence="1">Multi-pass membrane protein</topology>
    </subcellularLocation>
</comment>
<dbReference type="EMBL" id="CP000885">
    <property type="protein sequence ID" value="ABX42061.1"/>
    <property type="molecule type" value="Genomic_DNA"/>
</dbReference>
<feature type="transmembrane region" description="Helical" evidence="5">
    <location>
        <begin position="221"/>
        <end position="253"/>
    </location>
</feature>
<proteinExistence type="predicted"/>
<dbReference type="PANTHER" id="PTHR43021:SF2">
    <property type="entry name" value="CATION_H+ EXCHANGER DOMAIN-CONTAINING PROTEIN"/>
    <property type="match status" value="1"/>
</dbReference>
<evidence type="ECO:0000256" key="2">
    <source>
        <dbReference type="ARBA" id="ARBA00022692"/>
    </source>
</evidence>
<dbReference type="InterPro" id="IPR038770">
    <property type="entry name" value="Na+/solute_symporter_sf"/>
</dbReference>
<feature type="transmembrane region" description="Helical" evidence="5">
    <location>
        <begin position="147"/>
        <end position="168"/>
    </location>
</feature>
<feature type="transmembrane region" description="Helical" evidence="5">
    <location>
        <begin position="86"/>
        <end position="107"/>
    </location>
</feature>
<feature type="transmembrane region" description="Helical" evidence="5">
    <location>
        <begin position="273"/>
        <end position="303"/>
    </location>
</feature>
<evidence type="ECO:0000259" key="6">
    <source>
        <dbReference type="Pfam" id="PF00999"/>
    </source>
</evidence>
<evidence type="ECO:0000313" key="7">
    <source>
        <dbReference type="EMBL" id="ABX42061.1"/>
    </source>
</evidence>
<protein>
    <submittedName>
        <fullName evidence="7">Sodium/hydrogen exchanger</fullName>
    </submittedName>
</protein>
<evidence type="ECO:0000256" key="4">
    <source>
        <dbReference type="ARBA" id="ARBA00023136"/>
    </source>
</evidence>
<keyword evidence="8" id="KW-1185">Reference proteome</keyword>
<feature type="domain" description="Cation/H+ exchanger transmembrane" evidence="6">
    <location>
        <begin position="11"/>
        <end position="368"/>
    </location>
</feature>
<accession>A9KRI7</accession>
<dbReference type="STRING" id="357809.Cphy_1689"/>
<dbReference type="GO" id="GO:0015297">
    <property type="term" value="F:antiporter activity"/>
    <property type="evidence" value="ECO:0007669"/>
    <property type="project" value="InterPro"/>
</dbReference>
<evidence type="ECO:0000256" key="1">
    <source>
        <dbReference type="ARBA" id="ARBA00004141"/>
    </source>
</evidence>
<dbReference type="OrthoDB" id="9778229at2"/>
<dbReference type="Proteomes" id="UP000000370">
    <property type="component" value="Chromosome"/>
</dbReference>
<dbReference type="HOGENOM" id="CLU_031031_2_1_9"/>
<dbReference type="eggNOG" id="COG0475">
    <property type="taxonomic scope" value="Bacteria"/>
</dbReference>
<keyword evidence="2 5" id="KW-0812">Transmembrane</keyword>
<evidence type="ECO:0000313" key="8">
    <source>
        <dbReference type="Proteomes" id="UP000000370"/>
    </source>
</evidence>
<feature type="transmembrane region" description="Helical" evidence="5">
    <location>
        <begin position="354"/>
        <end position="377"/>
    </location>
</feature>
<feature type="transmembrane region" description="Helical" evidence="5">
    <location>
        <begin position="188"/>
        <end position="209"/>
    </location>
</feature>
<feature type="transmembrane region" description="Helical" evidence="5">
    <location>
        <begin position="113"/>
        <end position="135"/>
    </location>
</feature>
<name>A9KRI7_LACP7</name>
<evidence type="ECO:0000256" key="5">
    <source>
        <dbReference type="SAM" id="Phobius"/>
    </source>
</evidence>
<reference evidence="8" key="1">
    <citation type="submission" date="2007-11" db="EMBL/GenBank/DDBJ databases">
        <title>Complete genome sequence of Clostridium phytofermentans ISDg.</title>
        <authorList>
            <person name="Leschine S.B."/>
            <person name="Warnick T.A."/>
            <person name="Blanchard J.L."/>
            <person name="Schnell D.J."/>
            <person name="Petit E.L."/>
            <person name="LaTouf W.G."/>
            <person name="Copeland A."/>
            <person name="Lucas S."/>
            <person name="Lapidus A."/>
            <person name="Barry K."/>
            <person name="Glavina del Rio T."/>
            <person name="Dalin E."/>
            <person name="Tice H."/>
            <person name="Pitluck S."/>
            <person name="Kiss H."/>
            <person name="Brettin T."/>
            <person name="Bruce D."/>
            <person name="Detter J.C."/>
            <person name="Han C."/>
            <person name="Kuske C."/>
            <person name="Schmutz J."/>
            <person name="Larimer F."/>
            <person name="Land M."/>
            <person name="Hauser L."/>
            <person name="Kyrpides N."/>
            <person name="Kim E.A."/>
            <person name="Richardson P."/>
        </authorList>
    </citation>
    <scope>NUCLEOTIDE SEQUENCE [LARGE SCALE GENOMIC DNA]</scope>
    <source>
        <strain evidence="8">ATCC 700394 / DSM 18823 / ISDg</strain>
    </source>
</reference>
<dbReference type="Gene3D" id="1.20.1530.20">
    <property type="match status" value="1"/>
</dbReference>
<dbReference type="GO" id="GO:0016020">
    <property type="term" value="C:membrane"/>
    <property type="evidence" value="ECO:0007669"/>
    <property type="project" value="UniProtKB-SubCell"/>
</dbReference>
<keyword evidence="3 5" id="KW-1133">Transmembrane helix</keyword>
<dbReference type="InterPro" id="IPR006153">
    <property type="entry name" value="Cation/H_exchanger_TM"/>
</dbReference>
<evidence type="ECO:0000256" key="3">
    <source>
        <dbReference type="ARBA" id="ARBA00022989"/>
    </source>
</evidence>
<gene>
    <name evidence="7" type="ordered locus">Cphy_1689</name>
</gene>
<feature type="transmembrane region" description="Helical" evidence="5">
    <location>
        <begin position="328"/>
        <end position="348"/>
    </location>
</feature>
<dbReference type="KEGG" id="cpy:Cphy_1689"/>
<sequence>MNLLLKISIVMLVGIIGGKAAKVFKLPNVSGYLVAGLFLGPSFLKFIGSSDMESFSVINELALAIIAFSIGNEFVIKDMLKLGKSIVIITLAEVVGAVVIVFSVMYFLLNQPFAFSIVIASMSAATAPAATLLVIRQYNAHGPLTRTILPVVALDDVFGIIAFGIAMSLAKLATGQQDFSIGQMLSGLVIEIGGSILLGLVLGLLLTIISKKSSGRDELQAVALMAIGIATGISISLGLSPLLTCIMMGTTVVNAFKKSKRVFDSINDFASPVYILFFTLAGASLDLSILVSVGIVGVAYVIARAGGKMLGAWSGAKAVKADPKVTKYLGLGLLPQGGISIGLLVLVRQQLPEFAVAIGTIIMFSVLIYEVTGPIFAKIAIQKAGEIEGLNKKNEKFSNKKNNVSQVAQFND</sequence>
<dbReference type="GO" id="GO:1902600">
    <property type="term" value="P:proton transmembrane transport"/>
    <property type="evidence" value="ECO:0007669"/>
    <property type="project" value="InterPro"/>
</dbReference>
<dbReference type="RefSeq" id="WP_012199715.1">
    <property type="nucleotide sequence ID" value="NC_010001.1"/>
</dbReference>
<dbReference type="AlphaFoldDB" id="A9KRI7"/>
<organism evidence="7 8">
    <name type="scientific">Lachnoclostridium phytofermentans (strain ATCC 700394 / DSM 18823 / ISDg)</name>
    <name type="common">Clostridium phytofermentans</name>
    <dbReference type="NCBI Taxonomy" id="357809"/>
    <lineage>
        <taxon>Bacteria</taxon>
        <taxon>Bacillati</taxon>
        <taxon>Bacillota</taxon>
        <taxon>Clostridia</taxon>
        <taxon>Lachnospirales</taxon>
        <taxon>Lachnospiraceae</taxon>
    </lineage>
</organism>